<dbReference type="EMBL" id="QGGQ01000008">
    <property type="protein sequence ID" value="PWK22164.1"/>
    <property type="molecule type" value="Genomic_DNA"/>
</dbReference>
<evidence type="ECO:0000313" key="5">
    <source>
        <dbReference type="Proteomes" id="UP000245667"/>
    </source>
</evidence>
<dbReference type="RefSeq" id="WP_109652454.1">
    <property type="nucleotide sequence ID" value="NZ_CAJQNU010000005.1"/>
</dbReference>
<dbReference type="Gene3D" id="3.30.1380.10">
    <property type="match status" value="1"/>
</dbReference>
<feature type="signal peptide" evidence="1">
    <location>
        <begin position="1"/>
        <end position="26"/>
    </location>
</feature>
<dbReference type="Proteomes" id="UP000651837">
    <property type="component" value="Unassembled WGS sequence"/>
</dbReference>
<dbReference type="PANTHER" id="PTHR34385">
    <property type="entry name" value="D-ALANYL-D-ALANINE CARBOXYPEPTIDASE"/>
    <property type="match status" value="1"/>
</dbReference>
<organism evidence="4 5">
    <name type="scientific">Maribacter polysiphoniae</name>
    <dbReference type="NCBI Taxonomy" id="429344"/>
    <lineage>
        <taxon>Bacteria</taxon>
        <taxon>Pseudomonadati</taxon>
        <taxon>Bacteroidota</taxon>
        <taxon>Flavobacteriia</taxon>
        <taxon>Flavobacteriales</taxon>
        <taxon>Flavobacteriaceae</taxon>
        <taxon>Maribacter</taxon>
    </lineage>
</organism>
<dbReference type="InterPro" id="IPR052179">
    <property type="entry name" value="DD-CPase-like"/>
</dbReference>
<evidence type="ECO:0000313" key="3">
    <source>
        <dbReference type="EMBL" id="MBD1261801.1"/>
    </source>
</evidence>
<dbReference type="GO" id="GO:0006508">
    <property type="term" value="P:proteolysis"/>
    <property type="evidence" value="ECO:0007669"/>
    <property type="project" value="InterPro"/>
</dbReference>
<protein>
    <submittedName>
        <fullName evidence="4">D-alanyl-D-alanine carboxypeptidase-like protein</fullName>
    </submittedName>
    <submittedName>
        <fullName evidence="3">M15 family metallopeptidase</fullName>
    </submittedName>
</protein>
<evidence type="ECO:0000313" key="4">
    <source>
        <dbReference type="EMBL" id="PWK22164.1"/>
    </source>
</evidence>
<dbReference type="GO" id="GO:0004180">
    <property type="term" value="F:carboxypeptidase activity"/>
    <property type="evidence" value="ECO:0007669"/>
    <property type="project" value="UniProtKB-KW"/>
</dbReference>
<feature type="chain" id="PRO_5016462084" evidence="1">
    <location>
        <begin position="27"/>
        <end position="246"/>
    </location>
</feature>
<dbReference type="Pfam" id="PF02557">
    <property type="entry name" value="VanY"/>
    <property type="match status" value="1"/>
</dbReference>
<dbReference type="CDD" id="cd14847">
    <property type="entry name" value="DD-carboxypeptidase_like"/>
    <property type="match status" value="1"/>
</dbReference>
<dbReference type="PANTHER" id="PTHR34385:SF1">
    <property type="entry name" value="PEPTIDOGLYCAN L-ALANYL-D-GLUTAMATE ENDOPEPTIDASE CWLK"/>
    <property type="match status" value="1"/>
</dbReference>
<feature type="domain" description="D-alanyl-D-alanine carboxypeptidase-like core" evidence="2">
    <location>
        <begin position="51"/>
        <end position="196"/>
    </location>
</feature>
<comment type="caution">
    <text evidence="4">The sequence shown here is derived from an EMBL/GenBank/DDBJ whole genome shotgun (WGS) entry which is preliminary data.</text>
</comment>
<dbReference type="SUPFAM" id="SSF55166">
    <property type="entry name" value="Hedgehog/DD-peptidase"/>
    <property type="match status" value="1"/>
</dbReference>
<accession>A0A316DVN0</accession>
<gene>
    <name evidence="3" type="ORF">HZY62_14440</name>
    <name evidence="4" type="ORF">LX92_03081</name>
</gene>
<reference evidence="4 5" key="1">
    <citation type="submission" date="2018-05" db="EMBL/GenBank/DDBJ databases">
        <title>Genomic Encyclopedia of Archaeal and Bacterial Type Strains, Phase II (KMG-II): from individual species to whole genera.</title>
        <authorList>
            <person name="Goeker M."/>
        </authorList>
    </citation>
    <scope>NUCLEOTIDE SEQUENCE [LARGE SCALE GENOMIC DNA]</scope>
    <source>
        <strain evidence="4 5">DSM 23514</strain>
    </source>
</reference>
<name>A0A316DVN0_9FLAO</name>
<dbReference type="AlphaFoldDB" id="A0A316DVN0"/>
<reference evidence="3 6" key="2">
    <citation type="submission" date="2020-07" db="EMBL/GenBank/DDBJ databases">
        <title>The draft genome sequence of Maribacter polysiphoniae KCTC 22021.</title>
        <authorList>
            <person name="Mu L."/>
        </authorList>
    </citation>
    <scope>NUCLEOTIDE SEQUENCE [LARGE SCALE GENOMIC DNA]</scope>
    <source>
        <strain evidence="3 6">KCTC 22021</strain>
    </source>
</reference>
<dbReference type="OrthoDB" id="9792074at2"/>
<keyword evidence="4" id="KW-0121">Carboxypeptidase</keyword>
<proteinExistence type="predicted"/>
<evidence type="ECO:0000256" key="1">
    <source>
        <dbReference type="SAM" id="SignalP"/>
    </source>
</evidence>
<sequence>MKRRSFIKKSSVSGLALALAPSLMVAKDRELEYSVLELMGKEDIQLYGEGINLRKEAHDAFLAMKKAAYSDGIDLKIVSSYRSFDRQELIWERKYIKYTEDKGMDPLTAIEKIIEYSTIPGTSRHHWGTDIDIIDGYRKTNGDVLVPEKFEAGGPFEDFKKWMDGNANKFDFHIVYTKDPKRRGFKYEPWHYSYAPISVPMLTAYRRLNIVQLLREEEFYGSEHFTTGFIKNYLRNNILDINTALL</sequence>
<evidence type="ECO:0000259" key="2">
    <source>
        <dbReference type="Pfam" id="PF02557"/>
    </source>
</evidence>
<keyword evidence="4" id="KW-0645">Protease</keyword>
<dbReference type="Proteomes" id="UP000245667">
    <property type="component" value="Unassembled WGS sequence"/>
</dbReference>
<dbReference type="InterPro" id="IPR009045">
    <property type="entry name" value="Zn_M74/Hedgehog-like"/>
</dbReference>
<dbReference type="EMBL" id="JACWLN010000007">
    <property type="protein sequence ID" value="MBD1261801.1"/>
    <property type="molecule type" value="Genomic_DNA"/>
</dbReference>
<dbReference type="InterPro" id="IPR003709">
    <property type="entry name" value="VanY-like_core_dom"/>
</dbReference>
<keyword evidence="4" id="KW-0378">Hydrolase</keyword>
<keyword evidence="6" id="KW-1185">Reference proteome</keyword>
<evidence type="ECO:0000313" key="6">
    <source>
        <dbReference type="Proteomes" id="UP000651837"/>
    </source>
</evidence>
<keyword evidence="1" id="KW-0732">Signal</keyword>